<reference evidence="1" key="1">
    <citation type="submission" date="2020-08" db="EMBL/GenBank/DDBJ databases">
        <title>Multicomponent nature underlies the extraordinary mechanical properties of spider dragline silk.</title>
        <authorList>
            <person name="Kono N."/>
            <person name="Nakamura H."/>
            <person name="Mori M."/>
            <person name="Yoshida Y."/>
            <person name="Ohtoshi R."/>
            <person name="Malay A.D."/>
            <person name="Moran D.A.P."/>
            <person name="Tomita M."/>
            <person name="Numata K."/>
            <person name="Arakawa K."/>
        </authorList>
    </citation>
    <scope>NUCLEOTIDE SEQUENCE</scope>
</reference>
<proteinExistence type="predicted"/>
<dbReference type="AlphaFoldDB" id="A0A8X6NT85"/>
<name>A0A8X6NT85_NEPPI</name>
<accession>A0A8X6NT85</accession>
<evidence type="ECO:0000313" key="1">
    <source>
        <dbReference type="EMBL" id="GFT30697.1"/>
    </source>
</evidence>
<evidence type="ECO:0000313" key="2">
    <source>
        <dbReference type="Proteomes" id="UP000887013"/>
    </source>
</evidence>
<comment type="caution">
    <text evidence="1">The sequence shown here is derived from an EMBL/GenBank/DDBJ whole genome shotgun (WGS) entry which is preliminary data.</text>
</comment>
<keyword evidence="2" id="KW-1185">Reference proteome</keyword>
<organism evidence="1 2">
    <name type="scientific">Nephila pilipes</name>
    <name type="common">Giant wood spider</name>
    <name type="synonym">Nephila maculata</name>
    <dbReference type="NCBI Taxonomy" id="299642"/>
    <lineage>
        <taxon>Eukaryota</taxon>
        <taxon>Metazoa</taxon>
        <taxon>Ecdysozoa</taxon>
        <taxon>Arthropoda</taxon>
        <taxon>Chelicerata</taxon>
        <taxon>Arachnida</taxon>
        <taxon>Araneae</taxon>
        <taxon>Araneomorphae</taxon>
        <taxon>Entelegynae</taxon>
        <taxon>Araneoidea</taxon>
        <taxon>Nephilidae</taxon>
        <taxon>Nephila</taxon>
    </lineage>
</organism>
<gene>
    <name evidence="1" type="ORF">NPIL_249811</name>
</gene>
<sequence>MRRNGSQRLSPASANCFQMVSIQPPLGAWKLKLPELQLLTFPSLIHYCQYRVTTISLLQRRRPIPLFDQPASLRPTIRFLSKHVICSCCSQIRLCDIVYPSWHLYSSYHAFRIPMLSNAPDFRISYVYRSLLRVSFASKVYT</sequence>
<protein>
    <submittedName>
        <fullName evidence="1">Uncharacterized protein</fullName>
    </submittedName>
</protein>
<dbReference type="EMBL" id="BMAW01061343">
    <property type="protein sequence ID" value="GFT30697.1"/>
    <property type="molecule type" value="Genomic_DNA"/>
</dbReference>
<dbReference type="Proteomes" id="UP000887013">
    <property type="component" value="Unassembled WGS sequence"/>
</dbReference>